<dbReference type="Proteomes" id="UP000075714">
    <property type="component" value="Unassembled WGS sequence"/>
</dbReference>
<feature type="region of interest" description="Disordered" evidence="1">
    <location>
        <begin position="425"/>
        <end position="555"/>
    </location>
</feature>
<feature type="compositionally biased region" description="Gly residues" evidence="1">
    <location>
        <begin position="122"/>
        <end position="136"/>
    </location>
</feature>
<name>A0A150FVI6_GONPE</name>
<gene>
    <name evidence="2" type="ORF">GPECTOR_366g147</name>
</gene>
<evidence type="ECO:0000313" key="3">
    <source>
        <dbReference type="Proteomes" id="UP000075714"/>
    </source>
</evidence>
<evidence type="ECO:0000313" key="2">
    <source>
        <dbReference type="EMBL" id="KXZ41607.1"/>
    </source>
</evidence>
<proteinExistence type="predicted"/>
<feature type="compositionally biased region" description="Gly residues" evidence="1">
    <location>
        <begin position="483"/>
        <end position="494"/>
    </location>
</feature>
<feature type="region of interest" description="Disordered" evidence="1">
    <location>
        <begin position="35"/>
        <end position="82"/>
    </location>
</feature>
<dbReference type="AlphaFoldDB" id="A0A150FVI6"/>
<protein>
    <submittedName>
        <fullName evidence="2">Uncharacterized protein</fullName>
    </submittedName>
</protein>
<feature type="region of interest" description="Disordered" evidence="1">
    <location>
        <begin position="568"/>
        <end position="588"/>
    </location>
</feature>
<sequence length="652" mass="61671">MTLSSDEQMQLEERPSGISVAGALALAHSRRLAVQPCPYPDSPDNHPLRTPAATPDAAESPAAAVPGSSAAAPPPAEAFGRGASPGIAEQALAVGRVGIGALSPAASGVLLGTGEGGGALDAGGSSGGLMGPGGSGEAPAAHRAPSPLPAHLSRSIGGASNASAGSAPAALAAVPGGREPLAPATSLPAPLPAADDVGVAAAAVLAAAAAAAAGGLAAPPAGRRLTSDTGAGALWVGPAVHEPAPLPTATEQAMMQLRSPRRSRSSRFVSESGALPRSFMRAASNNASAGAAAAAAAAVGDGRPSSPTGEPPVVGGSVRDGRLFAGYRLRQAAAAAGQWGAEEDDRASAPAGPSAVAAALAIARASAAAAIAPALAGPGDSPPLTLRSPMAAPSAPTAAAVAAAAALKGAASDPLREMLLDLTSSDPRVGDAGACSPSSSQPPMAPAVTSPTQGNGLAGTWRLRAGGFANSGPSGRGAAPSASGGGAGAAGAGDVGSSQAHSSNLPSALPLTSSGGGGSTVSSSGAGWLGRPPATAGPRFRHDTAGVSTSGEPFHRRTVQAPQALARAHSSRLPSAGSGSAAATAATDRPQLSPGAALAAAAAAVSAAEVDLDPAVLLALQSGGLASNGSAPGTSGQLPSLRLQLSGTMGII</sequence>
<feature type="compositionally biased region" description="Low complexity" evidence="1">
    <location>
        <begin position="575"/>
        <end position="587"/>
    </location>
</feature>
<feature type="compositionally biased region" description="Low complexity" evidence="1">
    <location>
        <begin position="51"/>
        <end position="71"/>
    </location>
</feature>
<organism evidence="2 3">
    <name type="scientific">Gonium pectorale</name>
    <name type="common">Green alga</name>
    <dbReference type="NCBI Taxonomy" id="33097"/>
    <lineage>
        <taxon>Eukaryota</taxon>
        <taxon>Viridiplantae</taxon>
        <taxon>Chlorophyta</taxon>
        <taxon>core chlorophytes</taxon>
        <taxon>Chlorophyceae</taxon>
        <taxon>CS clade</taxon>
        <taxon>Chlamydomonadales</taxon>
        <taxon>Volvocaceae</taxon>
        <taxon>Gonium</taxon>
    </lineage>
</organism>
<evidence type="ECO:0000256" key="1">
    <source>
        <dbReference type="SAM" id="MobiDB-lite"/>
    </source>
</evidence>
<feature type="compositionally biased region" description="Low complexity" evidence="1">
    <location>
        <begin position="495"/>
        <end position="513"/>
    </location>
</feature>
<reference evidence="3" key="1">
    <citation type="journal article" date="2016" name="Nat. Commun.">
        <title>The Gonium pectorale genome demonstrates co-option of cell cycle regulation during the evolution of multicellularity.</title>
        <authorList>
            <person name="Hanschen E.R."/>
            <person name="Marriage T.N."/>
            <person name="Ferris P.J."/>
            <person name="Hamaji T."/>
            <person name="Toyoda A."/>
            <person name="Fujiyama A."/>
            <person name="Neme R."/>
            <person name="Noguchi H."/>
            <person name="Minakuchi Y."/>
            <person name="Suzuki M."/>
            <person name="Kawai-Toyooka H."/>
            <person name="Smith D.R."/>
            <person name="Sparks H."/>
            <person name="Anderson J."/>
            <person name="Bakaric R."/>
            <person name="Luria V."/>
            <person name="Karger A."/>
            <person name="Kirschner M.W."/>
            <person name="Durand P.M."/>
            <person name="Michod R.E."/>
            <person name="Nozaki H."/>
            <person name="Olson B.J."/>
        </authorList>
    </citation>
    <scope>NUCLEOTIDE SEQUENCE [LARGE SCALE GENOMIC DNA]</scope>
    <source>
        <strain evidence="3">NIES-2863</strain>
    </source>
</reference>
<comment type="caution">
    <text evidence="2">The sequence shown here is derived from an EMBL/GenBank/DDBJ whole genome shotgun (WGS) entry which is preliminary data.</text>
</comment>
<accession>A0A150FVI6</accession>
<keyword evidence="3" id="KW-1185">Reference proteome</keyword>
<feature type="compositionally biased region" description="Low complexity" evidence="1">
    <location>
        <begin position="470"/>
        <end position="482"/>
    </location>
</feature>
<dbReference type="EMBL" id="LSYV01000364">
    <property type="protein sequence ID" value="KXZ41607.1"/>
    <property type="molecule type" value="Genomic_DNA"/>
</dbReference>
<feature type="region of interest" description="Disordered" evidence="1">
    <location>
        <begin position="122"/>
        <end position="161"/>
    </location>
</feature>